<protein>
    <submittedName>
        <fullName evidence="2">9339_t:CDS:1</fullName>
    </submittedName>
</protein>
<evidence type="ECO:0000313" key="3">
    <source>
        <dbReference type="Proteomes" id="UP000789706"/>
    </source>
</evidence>
<name>A0A9N9BJ17_9GLOM</name>
<evidence type="ECO:0000313" key="2">
    <source>
        <dbReference type="EMBL" id="CAG8565875.1"/>
    </source>
</evidence>
<keyword evidence="3" id="KW-1185">Reference proteome</keyword>
<proteinExistence type="predicted"/>
<organism evidence="2 3">
    <name type="scientific">Diversispora eburnea</name>
    <dbReference type="NCBI Taxonomy" id="1213867"/>
    <lineage>
        <taxon>Eukaryota</taxon>
        <taxon>Fungi</taxon>
        <taxon>Fungi incertae sedis</taxon>
        <taxon>Mucoromycota</taxon>
        <taxon>Glomeromycotina</taxon>
        <taxon>Glomeromycetes</taxon>
        <taxon>Diversisporales</taxon>
        <taxon>Diversisporaceae</taxon>
        <taxon>Diversispora</taxon>
    </lineage>
</organism>
<dbReference type="SUPFAM" id="SSF52047">
    <property type="entry name" value="RNI-like"/>
    <property type="match status" value="1"/>
</dbReference>
<dbReference type="OrthoDB" id="2373260at2759"/>
<dbReference type="AlphaFoldDB" id="A0A9N9BJ17"/>
<accession>A0A9N9BJ17</accession>
<dbReference type="Proteomes" id="UP000789706">
    <property type="component" value="Unassembled WGS sequence"/>
</dbReference>
<dbReference type="Pfam" id="PF12937">
    <property type="entry name" value="F-box-like"/>
    <property type="match status" value="1"/>
</dbReference>
<dbReference type="EMBL" id="CAJVPK010001020">
    <property type="protein sequence ID" value="CAG8565875.1"/>
    <property type="molecule type" value="Genomic_DNA"/>
</dbReference>
<evidence type="ECO:0000259" key="1">
    <source>
        <dbReference type="Pfam" id="PF12937"/>
    </source>
</evidence>
<dbReference type="InterPro" id="IPR032675">
    <property type="entry name" value="LRR_dom_sf"/>
</dbReference>
<gene>
    <name evidence="2" type="ORF">DEBURN_LOCUS7823</name>
</gene>
<dbReference type="InterPro" id="IPR001810">
    <property type="entry name" value="F-box_dom"/>
</dbReference>
<sequence length="578" mass="67111">MGKTRSSRYSNIYEFTDNILLSIFKELSDPELRSCILVNKSWCNVALPLLWEDPLSWGAPIIEIYLNFLSSEQRKSISKIGVYLPNLPKNSKPIYYYPEYIKKFSYNELHEAAYSWLLESRNISKAYKDLFDKSFNQLESDYNPNLKIIIKMMTSLMYHLIKLLFLSSKGFEMIDLSTSYKSVGIPPVLVKIPDMLKIVFTDLKHLKVHTNYADSKVTTERLDSANKLFTKIVEYCNNLEYLDAKDYSNEKNEMRQLFRLVGVQKNLKFFTARNFELWPNLMVNLGEATQNSLVSFNLSGVPIDIHLLEYLSHYNNKLSTGSSSRSSITLITVKELYFYKNRLESNTLKSILRLVGKNLKSLTVVNNNTEAIIQGINKFCPNLKYLALTIYSDTKFSTFTDWLTISKLETLILGTLQSNIHYFSDLPQIELGEILKDLGNHFPISLKCVDFDFEITPHQLEIFLQRSNQVFEELGLHQASGLEDKHLKIIKNHAKLTKKLIEVTFDRVYWIIGDDINEEKPDRSFFSNKSLADAEKYIKTITSTSIDPFIDPLKKLFRVHDIEVMDTEDMIKNEIEDW</sequence>
<dbReference type="Gene3D" id="3.80.10.10">
    <property type="entry name" value="Ribonuclease Inhibitor"/>
    <property type="match status" value="1"/>
</dbReference>
<feature type="domain" description="F-box" evidence="1">
    <location>
        <begin position="18"/>
        <end position="53"/>
    </location>
</feature>
<reference evidence="2" key="1">
    <citation type="submission" date="2021-06" db="EMBL/GenBank/DDBJ databases">
        <authorList>
            <person name="Kallberg Y."/>
            <person name="Tangrot J."/>
            <person name="Rosling A."/>
        </authorList>
    </citation>
    <scope>NUCLEOTIDE SEQUENCE</scope>
    <source>
        <strain evidence="2">AZ414A</strain>
    </source>
</reference>
<comment type="caution">
    <text evidence="2">The sequence shown here is derived from an EMBL/GenBank/DDBJ whole genome shotgun (WGS) entry which is preliminary data.</text>
</comment>